<name>A0AAN8UQY8_9MAGN</name>
<comment type="caution">
    <text evidence="2">The sequence shown here is derived from an EMBL/GenBank/DDBJ whole genome shotgun (WGS) entry which is preliminary data.</text>
</comment>
<keyword evidence="3" id="KW-1185">Reference proteome</keyword>
<dbReference type="GO" id="GO:1990817">
    <property type="term" value="F:poly(A) RNA polymerase activity"/>
    <property type="evidence" value="ECO:0007669"/>
    <property type="project" value="InterPro"/>
</dbReference>
<evidence type="ECO:0000313" key="3">
    <source>
        <dbReference type="Proteomes" id="UP001370490"/>
    </source>
</evidence>
<dbReference type="InterPro" id="IPR045862">
    <property type="entry name" value="Trf4-like"/>
</dbReference>
<protein>
    <submittedName>
        <fullName evidence="2">Uncharacterized protein</fullName>
    </submittedName>
</protein>
<accession>A0AAN8UQY8</accession>
<dbReference type="GO" id="GO:0043634">
    <property type="term" value="P:polyadenylation-dependent ncRNA catabolic process"/>
    <property type="evidence" value="ECO:0007669"/>
    <property type="project" value="TreeGrafter"/>
</dbReference>
<reference evidence="2 3" key="1">
    <citation type="submission" date="2023-12" db="EMBL/GenBank/DDBJ databases">
        <title>A high-quality genome assembly for Dillenia turbinata (Dilleniales).</title>
        <authorList>
            <person name="Chanderbali A."/>
        </authorList>
    </citation>
    <scope>NUCLEOTIDE SEQUENCE [LARGE SCALE GENOMIC DNA]</scope>
    <source>
        <strain evidence="2">LSX21</strain>
        <tissue evidence="2">Leaf</tissue>
    </source>
</reference>
<proteinExistence type="predicted"/>
<dbReference type="GO" id="GO:0031499">
    <property type="term" value="C:TRAMP complex"/>
    <property type="evidence" value="ECO:0007669"/>
    <property type="project" value="TreeGrafter"/>
</dbReference>
<feature type="compositionally biased region" description="Pro residues" evidence="1">
    <location>
        <begin position="595"/>
        <end position="604"/>
    </location>
</feature>
<evidence type="ECO:0000313" key="2">
    <source>
        <dbReference type="EMBL" id="KAK6920320.1"/>
    </source>
</evidence>
<dbReference type="AlphaFoldDB" id="A0AAN8UQY8"/>
<dbReference type="GO" id="GO:0031123">
    <property type="term" value="P:RNA 3'-end processing"/>
    <property type="evidence" value="ECO:0007669"/>
    <property type="project" value="TreeGrafter"/>
</dbReference>
<gene>
    <name evidence="2" type="ORF">RJ641_016224</name>
</gene>
<feature type="region of interest" description="Disordered" evidence="1">
    <location>
        <begin position="595"/>
        <end position="634"/>
    </location>
</feature>
<dbReference type="PANTHER" id="PTHR23092">
    <property type="entry name" value="POLY(A) RNA POLYMERASE"/>
    <property type="match status" value="1"/>
</dbReference>
<organism evidence="2 3">
    <name type="scientific">Dillenia turbinata</name>
    <dbReference type="NCBI Taxonomy" id="194707"/>
    <lineage>
        <taxon>Eukaryota</taxon>
        <taxon>Viridiplantae</taxon>
        <taxon>Streptophyta</taxon>
        <taxon>Embryophyta</taxon>
        <taxon>Tracheophyta</taxon>
        <taxon>Spermatophyta</taxon>
        <taxon>Magnoliopsida</taxon>
        <taxon>eudicotyledons</taxon>
        <taxon>Gunneridae</taxon>
        <taxon>Pentapetalae</taxon>
        <taxon>Dilleniales</taxon>
        <taxon>Dilleniaceae</taxon>
        <taxon>Dillenia</taxon>
    </lineage>
</organism>
<dbReference type="GO" id="GO:0003729">
    <property type="term" value="F:mRNA binding"/>
    <property type="evidence" value="ECO:0007669"/>
    <property type="project" value="TreeGrafter"/>
</dbReference>
<evidence type="ECO:0000256" key="1">
    <source>
        <dbReference type="SAM" id="MobiDB-lite"/>
    </source>
</evidence>
<dbReference type="GO" id="GO:0005730">
    <property type="term" value="C:nucleolus"/>
    <property type="evidence" value="ECO:0007669"/>
    <property type="project" value="TreeGrafter"/>
</dbReference>
<sequence>MRERGSGSLRWCWANLQNLCFQTDEILKGASSALENARWMVSLGERPSTSVISFPQKIAALSADSEFCFPLIQPSVSKNFLLHCANSSISYSASRKLHGFHYAVSLESTKLELLREGNKKSPSTQSKGKLCTNEPAMDHGCELAHTALVEHSEPAKISDTSEQMDLTGETSLSSAPRLVDGKVQTVIKKKKKGRSKKNNCGITVAPEVRASERVSTSHYATVTSPEEAANLSCSSYTSVVERASDTSTGIEKLQSNSSYLEHIQHVDEMIKHQETALQGESVICTVDFEGLTTSVLVMEINKALQEKDMNRQELGNTCKAETKSIAPEKLKKDNELKEKPPIYLEKEISNLYVTAHASSLGWPSYEWPSIGPTHFQSVNGQHLPAATDRLHLDVGHNWHNHFHQSFVPAMPQDLADESKSLWVSEEEFEVHPVCGMDYNQYFGGGVTYWNPSDYPSTGFSRSPSLSSDYSSWAWHEAEMSRAIDDMVAFSSSYNTSGLTSPPATPFCSPFDSLQWKILSQKRKVLDPWQLPADAEGKTGDSLPYPISRPIIAPSSRSDFKHGHDHKSRCVPPARREYPRIKRPQSPVMLCVPWVPRPRPRPPSPVGDSRKHRGFPTVRSGCSSPRHWGSERLIS</sequence>
<dbReference type="Proteomes" id="UP001370490">
    <property type="component" value="Unassembled WGS sequence"/>
</dbReference>
<dbReference type="EMBL" id="JBAMMX010000021">
    <property type="protein sequence ID" value="KAK6920320.1"/>
    <property type="molecule type" value="Genomic_DNA"/>
</dbReference>
<dbReference type="PANTHER" id="PTHR23092:SF48">
    <property type="entry name" value="NUCLEOTIDYLTRANSFERASE FAMILY PROTEIN"/>
    <property type="match status" value="1"/>
</dbReference>